<proteinExistence type="predicted"/>
<dbReference type="EMBL" id="HBUF01339126">
    <property type="protein sequence ID" value="CAG6699711.1"/>
    <property type="molecule type" value="Transcribed_RNA"/>
</dbReference>
<dbReference type="EMBL" id="HBUF01339122">
    <property type="protein sequence ID" value="CAG6699673.1"/>
    <property type="molecule type" value="Transcribed_RNA"/>
</dbReference>
<dbReference type="EMBL" id="HBUF01339125">
    <property type="protein sequence ID" value="CAG6699701.1"/>
    <property type="molecule type" value="Transcribed_RNA"/>
</dbReference>
<dbReference type="EMBL" id="HBUF01339133">
    <property type="protein sequence ID" value="CAG6699779.1"/>
    <property type="molecule type" value="Transcribed_RNA"/>
</dbReference>
<dbReference type="EMBL" id="HBUF01339134">
    <property type="protein sequence ID" value="CAG6699789.1"/>
    <property type="molecule type" value="Transcribed_RNA"/>
</dbReference>
<dbReference type="EMBL" id="HBUF01339137">
    <property type="protein sequence ID" value="CAG6699819.1"/>
    <property type="molecule type" value="Transcribed_RNA"/>
</dbReference>
<dbReference type="AlphaFoldDB" id="A0A8D8U2W5"/>
<dbReference type="EMBL" id="HBUF01076700">
    <property type="protein sequence ID" value="CAG6631410.1"/>
    <property type="molecule type" value="Transcribed_RNA"/>
</dbReference>
<dbReference type="EMBL" id="HBUF01339138">
    <property type="protein sequence ID" value="CAG6699829.1"/>
    <property type="molecule type" value="Transcribed_RNA"/>
</dbReference>
<dbReference type="EMBL" id="HBUF01311384">
    <property type="protein sequence ID" value="CAG6693232.1"/>
    <property type="molecule type" value="Transcribed_RNA"/>
</dbReference>
<dbReference type="EMBL" id="HBUF01603577">
    <property type="protein sequence ID" value="CAG6776910.1"/>
    <property type="molecule type" value="Transcribed_RNA"/>
</dbReference>
<dbReference type="EMBL" id="HBUF01339128">
    <property type="protein sequence ID" value="CAG6699731.1"/>
    <property type="molecule type" value="Transcribed_RNA"/>
</dbReference>
<protein>
    <submittedName>
        <fullName evidence="1">Uncharacterized protein</fullName>
    </submittedName>
</protein>
<dbReference type="EMBL" id="HBUF01339129">
    <property type="protein sequence ID" value="CAG6699741.1"/>
    <property type="molecule type" value="Transcribed_RNA"/>
</dbReference>
<reference evidence="1" key="1">
    <citation type="submission" date="2021-05" db="EMBL/GenBank/DDBJ databases">
        <authorList>
            <person name="Alioto T."/>
            <person name="Alioto T."/>
            <person name="Gomez Garrido J."/>
        </authorList>
    </citation>
    <scope>NUCLEOTIDE SEQUENCE</scope>
</reference>
<dbReference type="EMBL" id="HBUF01339135">
    <property type="protein sequence ID" value="CAG6699799.1"/>
    <property type="molecule type" value="Transcribed_RNA"/>
</dbReference>
<dbReference type="EMBL" id="HBUF01603576">
    <property type="protein sequence ID" value="CAG6776897.1"/>
    <property type="molecule type" value="Transcribed_RNA"/>
</dbReference>
<accession>A0A8D8U2W5</accession>
<dbReference type="EMBL" id="HBUF01339131">
    <property type="protein sequence ID" value="CAG6699761.1"/>
    <property type="molecule type" value="Transcribed_RNA"/>
</dbReference>
<dbReference type="EMBL" id="HBUF01603573">
    <property type="protein sequence ID" value="CAG6776861.1"/>
    <property type="molecule type" value="Transcribed_RNA"/>
</dbReference>
<dbReference type="EMBL" id="HBUF01339124">
    <property type="protein sequence ID" value="CAG6699691.1"/>
    <property type="molecule type" value="Transcribed_RNA"/>
</dbReference>
<dbReference type="EMBL" id="HBUF01339121">
    <property type="protein sequence ID" value="CAG6699663.1"/>
    <property type="molecule type" value="Transcribed_RNA"/>
</dbReference>
<dbReference type="EMBL" id="HBUF01076694">
    <property type="protein sequence ID" value="CAG6631366.1"/>
    <property type="molecule type" value="Transcribed_RNA"/>
</dbReference>
<dbReference type="EMBL" id="HBUF01339136">
    <property type="protein sequence ID" value="CAG6699809.1"/>
    <property type="molecule type" value="Transcribed_RNA"/>
</dbReference>
<dbReference type="EMBL" id="HBUF01603574">
    <property type="protein sequence ID" value="CAG6776873.1"/>
    <property type="molecule type" value="Transcribed_RNA"/>
</dbReference>
<dbReference type="EMBL" id="HBUF01339130">
    <property type="protein sequence ID" value="CAG6699751.1"/>
    <property type="molecule type" value="Transcribed_RNA"/>
</dbReference>
<name>A0A8D8U2W5_9HEMI</name>
<dbReference type="EMBL" id="HBUF01311386">
    <property type="protein sequence ID" value="CAG6693243.1"/>
    <property type="molecule type" value="Transcribed_RNA"/>
</dbReference>
<sequence>MVVLPLWDTLLRRRRSTALSGRSVPKLKVIFPRVKFWTLLKAISMNSEWWLSTKEAQGTPVMPRHHTLLEPKKWLHTSIVTNCLTLRFALVLTLSSTLPSLENLSQPRNGIVTTL</sequence>
<organism evidence="1">
    <name type="scientific">Cacopsylla melanoneura</name>
    <dbReference type="NCBI Taxonomy" id="428564"/>
    <lineage>
        <taxon>Eukaryota</taxon>
        <taxon>Metazoa</taxon>
        <taxon>Ecdysozoa</taxon>
        <taxon>Arthropoda</taxon>
        <taxon>Hexapoda</taxon>
        <taxon>Insecta</taxon>
        <taxon>Pterygota</taxon>
        <taxon>Neoptera</taxon>
        <taxon>Paraneoptera</taxon>
        <taxon>Hemiptera</taxon>
        <taxon>Sternorrhyncha</taxon>
        <taxon>Psylloidea</taxon>
        <taxon>Psyllidae</taxon>
        <taxon>Psyllinae</taxon>
        <taxon>Cacopsylla</taxon>
    </lineage>
</organism>
<dbReference type="EMBL" id="HBUF01076698">
    <property type="protein sequence ID" value="CAG6631396.1"/>
    <property type="molecule type" value="Transcribed_RNA"/>
</dbReference>
<dbReference type="EMBL" id="HBUF01076696">
    <property type="protein sequence ID" value="CAG6631380.1"/>
    <property type="molecule type" value="Transcribed_RNA"/>
</dbReference>
<evidence type="ECO:0000313" key="1">
    <source>
        <dbReference type="EMBL" id="CAG6699741.1"/>
    </source>
</evidence>
<dbReference type="EMBL" id="HBUF01339127">
    <property type="protein sequence ID" value="CAG6699721.1"/>
    <property type="molecule type" value="Transcribed_RNA"/>
</dbReference>